<dbReference type="AlphaFoldDB" id="A0A5C4P0X7"/>
<sequence>MASINIFLRENLTVISKKNLSVAPDIPEKKLNNAVVAFAYAGSVSNVVGLYDNTVFGSGKDGLLFTGEQVIYRAAFSDPVSIPFAEMESAEYVELLTGKNNDKSEPCVRIRRKDGRAIELKSLMDCDYVALSKVLSGAIGGFNEFREEKQIIPISEMHDELKAAYVKVMVNMAYDNDGVIDEKEMAEILLLMTRIDLQVDSRLNLRAYMADKMEIVPMSQLIGIIDSECPEGQIKSVHISLVKDLINIYLSTEGGDVKNFTFFNKHRDLLKVIDAEIELATQAITLDRQFLQEEISDDQIVATLKLLSSKAAAIGTPLAAVYLSGSVIGLSAAGMTSGLATLGMGGMLGMSSMATGIGVAVLIGVGTYAGVRKLTGADELTRFKRRELMLHEVLKLTQSTIAMLIEDVNFITVSLNAAIEMHGAQDEKIRRLAGALKQLTGAGTVLTGRSDSVQASTAKLKCAGQLDETKLKTLTRDATKADLFQFIRDFYEERAFEIEKDGQKQRVFKLGLKPGLPKNKLEELAKAFEIIGYFKVGDVLKGAASDAADKAKEKFVGLFS</sequence>
<accession>A0A5C4P0X7</accession>
<feature type="transmembrane region" description="Helical" evidence="1">
    <location>
        <begin position="353"/>
        <end position="371"/>
    </location>
</feature>
<evidence type="ECO:0000256" key="1">
    <source>
        <dbReference type="SAM" id="Phobius"/>
    </source>
</evidence>
<keyword evidence="1" id="KW-0812">Transmembrane</keyword>
<organism evidence="2 3">
    <name type="scientific">Janthinobacterium lividum</name>
    <dbReference type="NCBI Taxonomy" id="29581"/>
    <lineage>
        <taxon>Bacteria</taxon>
        <taxon>Pseudomonadati</taxon>
        <taxon>Pseudomonadota</taxon>
        <taxon>Betaproteobacteria</taxon>
        <taxon>Burkholderiales</taxon>
        <taxon>Oxalobacteraceae</taxon>
        <taxon>Janthinobacterium</taxon>
    </lineage>
</organism>
<feature type="transmembrane region" description="Helical" evidence="1">
    <location>
        <begin position="311"/>
        <end position="333"/>
    </location>
</feature>
<evidence type="ECO:0000313" key="2">
    <source>
        <dbReference type="EMBL" id="TNC78229.1"/>
    </source>
</evidence>
<keyword evidence="1" id="KW-0472">Membrane</keyword>
<evidence type="ECO:0000313" key="3">
    <source>
        <dbReference type="Proteomes" id="UP000305681"/>
    </source>
</evidence>
<keyword evidence="1" id="KW-1133">Transmembrane helix</keyword>
<reference evidence="2 3" key="1">
    <citation type="submission" date="2019-06" db="EMBL/GenBank/DDBJ databases">
        <title>Genome sequence of Janthinobacterium lividum UCD_MED1.</title>
        <authorList>
            <person name="De Leon M.E."/>
            <person name="Jospin G."/>
        </authorList>
    </citation>
    <scope>NUCLEOTIDE SEQUENCE [LARGE SCALE GENOMIC DNA]</scope>
    <source>
        <strain evidence="2 3">UCD_MED1</strain>
    </source>
</reference>
<dbReference type="EMBL" id="VDGE01000001">
    <property type="protein sequence ID" value="TNC78229.1"/>
    <property type="molecule type" value="Genomic_DNA"/>
</dbReference>
<gene>
    <name evidence="2" type="ORF">FHI69_02740</name>
</gene>
<comment type="caution">
    <text evidence="2">The sequence shown here is derived from an EMBL/GenBank/DDBJ whole genome shotgun (WGS) entry which is preliminary data.</text>
</comment>
<proteinExistence type="predicted"/>
<protein>
    <submittedName>
        <fullName evidence="2">Uncharacterized protein</fullName>
    </submittedName>
</protein>
<dbReference type="RefSeq" id="WP_139089395.1">
    <property type="nucleotide sequence ID" value="NZ_VDGE01000001.1"/>
</dbReference>
<name>A0A5C4P0X7_9BURK</name>
<dbReference type="Proteomes" id="UP000305681">
    <property type="component" value="Unassembled WGS sequence"/>
</dbReference>